<evidence type="ECO:0000256" key="8">
    <source>
        <dbReference type="ARBA" id="ARBA00023277"/>
    </source>
</evidence>
<evidence type="ECO:0000256" key="3">
    <source>
        <dbReference type="ARBA" id="ARBA00007792"/>
    </source>
</evidence>
<dbReference type="InterPro" id="IPR033119">
    <property type="entry name" value="GH11_AS_2"/>
</dbReference>
<dbReference type="GO" id="GO:0031176">
    <property type="term" value="F:endo-1,4-beta-xylanase activity"/>
    <property type="evidence" value="ECO:0007669"/>
    <property type="project" value="UniProtKB-UniRule"/>
</dbReference>
<evidence type="ECO:0000256" key="10">
    <source>
        <dbReference type="ARBA" id="ARBA00023326"/>
    </source>
</evidence>
<sequence length="230" mass="24990">MVSLKYLAQCAATALAIPLDPAAELKSRVTAVGNGQHDGFFYNFWTDGIGQVTYQNKARGSYSVEWEDCSNFFGGKGWNPGRVDRNITFSGTFNADKNAYLSVYGWTTSPRVEYYVIENWGSYDPTLQFAGGAQNGKQGGTMKVDGGGYTLGSTRQVLMTPIGGDNIVTRVYSVRSAEDRRASGTVSMKAHFDAWKEKLGVNFGKMEFQIVATEGYQSSGAAEIIVKSAA</sequence>
<comment type="similarity">
    <text evidence="3 11">Belongs to the glycosyl hydrolase 11 (cellulase G) family.</text>
</comment>
<dbReference type="Gene3D" id="2.60.120.180">
    <property type="match status" value="1"/>
</dbReference>
<evidence type="ECO:0000259" key="12">
    <source>
        <dbReference type="PROSITE" id="PS51761"/>
    </source>
</evidence>
<feature type="active site" description="Proton donor" evidence="11">
    <location>
        <position position="214"/>
    </location>
</feature>
<dbReference type="Proteomes" id="UP001175000">
    <property type="component" value="Unassembled WGS sequence"/>
</dbReference>
<dbReference type="GO" id="GO:0045493">
    <property type="term" value="P:xylan catabolic process"/>
    <property type="evidence" value="ECO:0007669"/>
    <property type="project" value="UniProtKB-UniRule"/>
</dbReference>
<proteinExistence type="inferred from homology"/>
<keyword evidence="8 11" id="KW-0119">Carbohydrate metabolism</keyword>
<keyword evidence="9 11" id="KW-0326">Glycosidase</keyword>
<feature type="domain" description="GH11" evidence="12">
    <location>
        <begin position="28"/>
        <end position="227"/>
    </location>
</feature>
<evidence type="ECO:0000256" key="1">
    <source>
        <dbReference type="ARBA" id="ARBA00000681"/>
    </source>
</evidence>
<evidence type="ECO:0000256" key="7">
    <source>
        <dbReference type="ARBA" id="ARBA00022801"/>
    </source>
</evidence>
<dbReference type="EC" id="3.2.1.8" evidence="4 11"/>
<dbReference type="PROSITE" id="PS51761">
    <property type="entry name" value="GH11_3"/>
    <property type="match status" value="1"/>
</dbReference>
<dbReference type="InterPro" id="IPR033123">
    <property type="entry name" value="GH11_dom"/>
</dbReference>
<dbReference type="InterPro" id="IPR001137">
    <property type="entry name" value="Glyco_hydro_11"/>
</dbReference>
<reference evidence="13" key="1">
    <citation type="submission" date="2023-06" db="EMBL/GenBank/DDBJ databases">
        <title>Genome-scale phylogeny and comparative genomics of the fungal order Sordariales.</title>
        <authorList>
            <consortium name="Lawrence Berkeley National Laboratory"/>
            <person name="Hensen N."/>
            <person name="Bonometti L."/>
            <person name="Westerberg I."/>
            <person name="Brannstrom I.O."/>
            <person name="Guillou S."/>
            <person name="Cros-Aarteil S."/>
            <person name="Calhoun S."/>
            <person name="Haridas S."/>
            <person name="Kuo A."/>
            <person name="Mondo S."/>
            <person name="Pangilinan J."/>
            <person name="Riley R."/>
            <person name="Labutti K."/>
            <person name="Andreopoulos B."/>
            <person name="Lipzen A."/>
            <person name="Chen C."/>
            <person name="Yanf M."/>
            <person name="Daum C."/>
            <person name="Ng V."/>
            <person name="Clum A."/>
            <person name="Steindorff A."/>
            <person name="Ohm R."/>
            <person name="Martin F."/>
            <person name="Silar P."/>
            <person name="Natvig D."/>
            <person name="Lalanne C."/>
            <person name="Gautier V."/>
            <person name="Ament-Velasquez S.L."/>
            <person name="Kruys A."/>
            <person name="Hutchinson M.I."/>
            <person name="Powell A.J."/>
            <person name="Barry K."/>
            <person name="Miller A.N."/>
            <person name="Grigoriev I.V."/>
            <person name="Debuchy R."/>
            <person name="Gladieux P."/>
            <person name="Thoren M.H."/>
            <person name="Johannesson H."/>
        </authorList>
    </citation>
    <scope>NUCLEOTIDE SEQUENCE</scope>
    <source>
        <strain evidence="13">CBS 606.72</strain>
    </source>
</reference>
<gene>
    <name evidence="13" type="ORF">B0T14DRAFT_536879</name>
</gene>
<keyword evidence="14" id="KW-1185">Reference proteome</keyword>
<name>A0AA40BYQ0_9PEZI</name>
<comment type="pathway">
    <text evidence="2 11">Glycan degradation; xylan degradation.</text>
</comment>
<dbReference type="InterPro" id="IPR013320">
    <property type="entry name" value="ConA-like_dom_sf"/>
</dbReference>
<dbReference type="SUPFAM" id="SSF49899">
    <property type="entry name" value="Concanavalin A-like lectins/glucanases"/>
    <property type="match status" value="1"/>
</dbReference>
<evidence type="ECO:0000256" key="5">
    <source>
        <dbReference type="ARBA" id="ARBA00022651"/>
    </source>
</evidence>
<feature type="active site" description="Nucleophile" evidence="11">
    <location>
        <position position="113"/>
    </location>
</feature>
<dbReference type="AlphaFoldDB" id="A0AA40BYQ0"/>
<dbReference type="InterPro" id="IPR013319">
    <property type="entry name" value="GH11/12"/>
</dbReference>
<comment type="catalytic activity">
    <reaction evidence="1 11">
        <text>Endohydrolysis of (1-&gt;4)-beta-D-xylosidic linkages in xylans.</text>
        <dbReference type="EC" id="3.2.1.8"/>
    </reaction>
</comment>
<dbReference type="EMBL" id="JAULSU010000004">
    <property type="protein sequence ID" value="KAK0618831.1"/>
    <property type="molecule type" value="Genomic_DNA"/>
</dbReference>
<protein>
    <recommendedName>
        <fullName evidence="4 11">endo-1,4-beta-xylanase</fullName>
        <ecNumber evidence="4 11">3.2.1.8</ecNumber>
    </recommendedName>
</protein>
<dbReference type="PANTHER" id="PTHR46828">
    <property type="entry name" value="ENDO-1,4-BETA-XYLANASE A-RELATED"/>
    <property type="match status" value="1"/>
</dbReference>
<dbReference type="PROSITE" id="PS00777">
    <property type="entry name" value="GH11_2"/>
    <property type="match status" value="1"/>
</dbReference>
<evidence type="ECO:0000313" key="14">
    <source>
        <dbReference type="Proteomes" id="UP001175000"/>
    </source>
</evidence>
<organism evidence="13 14">
    <name type="scientific">Immersiella caudata</name>
    <dbReference type="NCBI Taxonomy" id="314043"/>
    <lineage>
        <taxon>Eukaryota</taxon>
        <taxon>Fungi</taxon>
        <taxon>Dikarya</taxon>
        <taxon>Ascomycota</taxon>
        <taxon>Pezizomycotina</taxon>
        <taxon>Sordariomycetes</taxon>
        <taxon>Sordariomycetidae</taxon>
        <taxon>Sordariales</taxon>
        <taxon>Lasiosphaeriaceae</taxon>
        <taxon>Immersiella</taxon>
    </lineage>
</organism>
<comment type="caution">
    <text evidence="13">The sequence shown here is derived from an EMBL/GenBank/DDBJ whole genome shotgun (WGS) entry which is preliminary data.</text>
</comment>
<keyword evidence="6" id="KW-0732">Signal</keyword>
<evidence type="ECO:0000256" key="9">
    <source>
        <dbReference type="ARBA" id="ARBA00023295"/>
    </source>
</evidence>
<dbReference type="Pfam" id="PF00457">
    <property type="entry name" value="Glyco_hydro_11"/>
    <property type="match status" value="1"/>
</dbReference>
<keyword evidence="7 11" id="KW-0378">Hydrolase</keyword>
<keyword evidence="5 11" id="KW-0858">Xylan degradation</keyword>
<evidence type="ECO:0000256" key="6">
    <source>
        <dbReference type="ARBA" id="ARBA00022729"/>
    </source>
</evidence>
<evidence type="ECO:0000256" key="11">
    <source>
        <dbReference type="PROSITE-ProRule" id="PRU01097"/>
    </source>
</evidence>
<dbReference type="PANTHER" id="PTHR46828:SF2">
    <property type="entry name" value="ENDO-1,4-BETA-XYLANASE A-RELATED"/>
    <property type="match status" value="1"/>
</dbReference>
<evidence type="ECO:0000313" key="13">
    <source>
        <dbReference type="EMBL" id="KAK0618831.1"/>
    </source>
</evidence>
<evidence type="ECO:0000256" key="4">
    <source>
        <dbReference type="ARBA" id="ARBA00012590"/>
    </source>
</evidence>
<evidence type="ECO:0000256" key="2">
    <source>
        <dbReference type="ARBA" id="ARBA00004851"/>
    </source>
</evidence>
<accession>A0AA40BYQ0</accession>
<keyword evidence="10 11" id="KW-0624">Polysaccharide degradation</keyword>